<organism evidence="3 4">
    <name type="scientific">Duncaniella freteri</name>
    <dbReference type="NCBI Taxonomy" id="2530391"/>
    <lineage>
        <taxon>Bacteria</taxon>
        <taxon>Pseudomonadati</taxon>
        <taxon>Bacteroidota</taxon>
        <taxon>Bacteroidia</taxon>
        <taxon>Bacteroidales</taxon>
        <taxon>Muribaculaceae</taxon>
        <taxon>Duncaniella</taxon>
    </lineage>
</organism>
<accession>A0A4Z0V6D1</accession>
<dbReference type="GeneID" id="82148255"/>
<dbReference type="Pfam" id="PF25200">
    <property type="entry name" value="DUF7833"/>
    <property type="match status" value="1"/>
</dbReference>
<sequence>MHYLRDVEWLYSESRMVHLWLEILFRVQRSKGTYPIKGTTIDILPGQFVASTRKLAASIGADKDTVGRYMRIFEAQKWIRRLEIGNATLYTVLVMDQIPGFSIMAPQDTTAIGPSLEAQSPTNGDTSSDTVGDTFGDIYYIDNNINKKINKNSLSPAREGEIFEFFSKDTASLDEIAGALHSERKILEDMLPDFFQECRIKKKNHPTVQECKDHFFNWARARLERERNNGIPKENKPGGSRQGNQRSCRTPVKPNCGLIED</sequence>
<feature type="compositionally biased region" description="Basic and acidic residues" evidence="1">
    <location>
        <begin position="226"/>
        <end position="236"/>
    </location>
</feature>
<comment type="caution">
    <text evidence="3">The sequence shown here is derived from an EMBL/GenBank/DDBJ whole genome shotgun (WGS) entry which is preliminary data.</text>
</comment>
<dbReference type="EMBL" id="SJSA01000001">
    <property type="protein sequence ID" value="TGG39273.1"/>
    <property type="molecule type" value="Genomic_DNA"/>
</dbReference>
<evidence type="ECO:0000259" key="2">
    <source>
        <dbReference type="Pfam" id="PF25200"/>
    </source>
</evidence>
<feature type="region of interest" description="Disordered" evidence="1">
    <location>
        <begin position="226"/>
        <end position="261"/>
    </location>
</feature>
<reference evidence="3 4" key="1">
    <citation type="submission" date="2019-02" db="EMBL/GenBank/DDBJ databases">
        <title>Isolation and identification of novel species under the genus Muribaculum.</title>
        <authorList>
            <person name="Miyake S."/>
            <person name="Ding Y."/>
            <person name="Low A."/>
            <person name="Soh M."/>
            <person name="Seedorf H."/>
        </authorList>
    </citation>
    <scope>NUCLEOTIDE SEQUENCE [LARGE SCALE GENOMIC DNA]</scope>
    <source>
        <strain evidence="3 4">TLL-A3</strain>
    </source>
</reference>
<dbReference type="RefSeq" id="WP_135469645.1">
    <property type="nucleotide sequence ID" value="NZ_SJSA01000001.1"/>
</dbReference>
<dbReference type="Proteomes" id="UP000297635">
    <property type="component" value="Unassembled WGS sequence"/>
</dbReference>
<evidence type="ECO:0000313" key="4">
    <source>
        <dbReference type="Proteomes" id="UP000297635"/>
    </source>
</evidence>
<dbReference type="InterPro" id="IPR057155">
    <property type="entry name" value="DUF7833"/>
</dbReference>
<evidence type="ECO:0000256" key="1">
    <source>
        <dbReference type="SAM" id="MobiDB-lite"/>
    </source>
</evidence>
<gene>
    <name evidence="3" type="ORF">EZ315_00535</name>
</gene>
<proteinExistence type="predicted"/>
<name>A0A4Z0V6D1_9BACT</name>
<dbReference type="AlphaFoldDB" id="A0A4Z0V6D1"/>
<keyword evidence="4" id="KW-1185">Reference proteome</keyword>
<evidence type="ECO:0000313" key="3">
    <source>
        <dbReference type="EMBL" id="TGG39273.1"/>
    </source>
</evidence>
<feature type="domain" description="DUF7833" evidence="2">
    <location>
        <begin position="187"/>
        <end position="220"/>
    </location>
</feature>
<protein>
    <recommendedName>
        <fullName evidence="2">DUF7833 domain-containing protein</fullName>
    </recommendedName>
</protein>